<dbReference type="Proteomes" id="UP000832034">
    <property type="component" value="Chromosome"/>
</dbReference>
<protein>
    <submittedName>
        <fullName evidence="4">SWIM zinc finger family protein</fullName>
    </submittedName>
</protein>
<keyword evidence="1" id="KW-0862">Zinc</keyword>
<evidence type="ECO:0000313" key="4">
    <source>
        <dbReference type="EMBL" id="UOO93529.1"/>
    </source>
</evidence>
<dbReference type="Pfam" id="PF04434">
    <property type="entry name" value="SWIM"/>
    <property type="match status" value="1"/>
</dbReference>
<dbReference type="RefSeq" id="WP_026353447.1">
    <property type="nucleotide sequence ID" value="NZ_CP091512.1"/>
</dbReference>
<name>A0ABY4EE84_VITST</name>
<proteinExistence type="predicted"/>
<evidence type="ECO:0000256" key="1">
    <source>
        <dbReference type="PROSITE-ProRule" id="PRU00325"/>
    </source>
</evidence>
<keyword evidence="5" id="KW-1185">Reference proteome</keyword>
<evidence type="ECO:0000313" key="5">
    <source>
        <dbReference type="Proteomes" id="UP000832034"/>
    </source>
</evidence>
<evidence type="ECO:0000256" key="2">
    <source>
        <dbReference type="SAM" id="MobiDB-lite"/>
    </source>
</evidence>
<accession>A0ABY4EE84</accession>
<dbReference type="InterPro" id="IPR007527">
    <property type="entry name" value="Znf_SWIM"/>
</dbReference>
<reference evidence="4" key="2">
    <citation type="journal article" date="2022" name="Res Sq">
        <title>Evolution of multicellular longitudinally dividing oral cavity symbionts (Neisseriaceae).</title>
        <authorList>
            <person name="Nyongesa S."/>
            <person name="Weber P."/>
            <person name="Bernet E."/>
            <person name="Pullido F."/>
            <person name="Nieckarz M."/>
            <person name="Delaby M."/>
            <person name="Nieves C."/>
            <person name="Viehboeck T."/>
            <person name="Krause N."/>
            <person name="Rivera-Millot A."/>
            <person name="Nakamura A."/>
            <person name="Vischer N."/>
            <person name="VanNieuwenhze M."/>
            <person name="Brun Y."/>
            <person name="Cava F."/>
            <person name="Bulgheresi S."/>
            <person name="Veyrier F."/>
        </authorList>
    </citation>
    <scope>NUCLEOTIDE SEQUENCE</scope>
    <source>
        <strain evidence="4">SAG 1488-6</strain>
    </source>
</reference>
<sequence>MNSVLMTADEVLALSPDAASIKAAKGLAKPEKWSHLGQKDTAVWGACQGSGSSPYQTQVDLSGPSFKCSCPSRKFPCKHGLALLLLRTNQQVTSSDTPPAWVNEWMQTRQKRAQKKEDKQASKIEQATDPAATAKKEAQRWKKAQAGLQELSLWLQDTVDQGLARLSQNQTWAKQTATIAAHMVDAQMPALKNRLEDLISIIDTHPQWPRMVLSQLGDLQLILDAAARWDEQILEPHLKAKLSQYLGWNMDKAEVIVQGEAVNDVWHVIGSRHIPYENLTERHTWLVSADSQRPAFILDFSYQNRGFEQSFSLGAAYQGTLHFYHHQFGLRAVTGLDWSPEPAANTKALLASHANIANAWPYTTQLLAHNPWQSLCPLWLKQGTLQQYNGVWHVVFDEHLEAKAMPLQLADEYVWRLLACLQAHQVLYWFGEWQQATFQLLSVWQHQPDDDSLSCLWMMPKEFQA</sequence>
<reference evidence="4" key="1">
    <citation type="submission" date="2021-12" db="EMBL/GenBank/DDBJ databases">
        <authorList>
            <person name="Veyrier F.J."/>
        </authorList>
    </citation>
    <scope>NUCLEOTIDE SEQUENCE</scope>
    <source>
        <strain evidence="4">SAG 1488-6</strain>
    </source>
</reference>
<organism evidence="4 5">
    <name type="scientific">Vitreoscilla stercoraria</name>
    <dbReference type="NCBI Taxonomy" id="61"/>
    <lineage>
        <taxon>Bacteria</taxon>
        <taxon>Pseudomonadati</taxon>
        <taxon>Pseudomonadota</taxon>
        <taxon>Betaproteobacteria</taxon>
        <taxon>Neisseriales</taxon>
        <taxon>Neisseriaceae</taxon>
        <taxon>Vitreoscilla</taxon>
    </lineage>
</organism>
<keyword evidence="1" id="KW-0479">Metal-binding</keyword>
<keyword evidence="1" id="KW-0863">Zinc-finger</keyword>
<dbReference type="PROSITE" id="PS50966">
    <property type="entry name" value="ZF_SWIM"/>
    <property type="match status" value="1"/>
</dbReference>
<feature type="domain" description="SWIM-type" evidence="3">
    <location>
        <begin position="55"/>
        <end position="88"/>
    </location>
</feature>
<gene>
    <name evidence="4" type="ORF">LVJ81_05750</name>
</gene>
<feature type="region of interest" description="Disordered" evidence="2">
    <location>
        <begin position="109"/>
        <end position="137"/>
    </location>
</feature>
<evidence type="ECO:0000259" key="3">
    <source>
        <dbReference type="PROSITE" id="PS50966"/>
    </source>
</evidence>
<dbReference type="EMBL" id="CP091512">
    <property type="protein sequence ID" value="UOO93529.1"/>
    <property type="molecule type" value="Genomic_DNA"/>
</dbReference>